<evidence type="ECO:0000313" key="3">
    <source>
        <dbReference type="Proteomes" id="UP001225356"/>
    </source>
</evidence>
<keyword evidence="2" id="KW-0378">Hydrolase</keyword>
<feature type="region of interest" description="Disordered" evidence="1">
    <location>
        <begin position="1"/>
        <end position="35"/>
    </location>
</feature>
<feature type="region of interest" description="Disordered" evidence="1">
    <location>
        <begin position="47"/>
        <end position="76"/>
    </location>
</feature>
<dbReference type="Proteomes" id="UP001225356">
    <property type="component" value="Unassembled WGS sequence"/>
</dbReference>
<dbReference type="GO" id="GO:0006508">
    <property type="term" value="P:proteolysis"/>
    <property type="evidence" value="ECO:0007669"/>
    <property type="project" value="UniProtKB-KW"/>
</dbReference>
<keyword evidence="2" id="KW-0645">Protease</keyword>
<feature type="compositionally biased region" description="Basic and acidic residues" evidence="1">
    <location>
        <begin position="47"/>
        <end position="60"/>
    </location>
</feature>
<dbReference type="RefSeq" id="WP_307557267.1">
    <property type="nucleotide sequence ID" value="NZ_JAUSQU010000001.1"/>
</dbReference>
<accession>A0ABT9Q982</accession>
<organism evidence="2 3">
    <name type="scientific">Streptosporangium lutulentum</name>
    <dbReference type="NCBI Taxonomy" id="1461250"/>
    <lineage>
        <taxon>Bacteria</taxon>
        <taxon>Bacillati</taxon>
        <taxon>Actinomycetota</taxon>
        <taxon>Actinomycetes</taxon>
        <taxon>Streptosporangiales</taxon>
        <taxon>Streptosporangiaceae</taxon>
        <taxon>Streptosporangium</taxon>
    </lineage>
</organism>
<proteinExistence type="predicted"/>
<evidence type="ECO:0000313" key="2">
    <source>
        <dbReference type="EMBL" id="MDP9843217.1"/>
    </source>
</evidence>
<dbReference type="GO" id="GO:0008233">
    <property type="term" value="F:peptidase activity"/>
    <property type="evidence" value="ECO:0007669"/>
    <property type="project" value="UniProtKB-KW"/>
</dbReference>
<dbReference type="EMBL" id="JAUSQU010000001">
    <property type="protein sequence ID" value="MDP9843217.1"/>
    <property type="molecule type" value="Genomic_DNA"/>
</dbReference>
<name>A0ABT9Q982_9ACTN</name>
<comment type="caution">
    <text evidence="2">The sequence shown here is derived from an EMBL/GenBank/DDBJ whole genome shotgun (WGS) entry which is preliminary data.</text>
</comment>
<feature type="compositionally biased region" description="Basic and acidic residues" evidence="1">
    <location>
        <begin position="21"/>
        <end position="35"/>
    </location>
</feature>
<evidence type="ECO:0000256" key="1">
    <source>
        <dbReference type="SAM" id="MobiDB-lite"/>
    </source>
</evidence>
<feature type="compositionally biased region" description="Acidic residues" evidence="1">
    <location>
        <begin position="11"/>
        <end position="20"/>
    </location>
</feature>
<gene>
    <name evidence="2" type="ORF">J2853_002428</name>
</gene>
<protein>
    <submittedName>
        <fullName evidence="2">Regulator of protease activity HflC (Stomatin/prohibitin superfamily)</fullName>
    </submittedName>
</protein>
<keyword evidence="3" id="KW-1185">Reference proteome</keyword>
<reference evidence="2 3" key="1">
    <citation type="submission" date="2023-07" db="EMBL/GenBank/DDBJ databases">
        <title>Sequencing the genomes of 1000 actinobacteria strains.</title>
        <authorList>
            <person name="Klenk H.-P."/>
        </authorList>
    </citation>
    <scope>NUCLEOTIDE SEQUENCE [LARGE SCALE GENOMIC DNA]</scope>
    <source>
        <strain evidence="2 3">DSM 46740</strain>
    </source>
</reference>
<sequence>MRLFGKRPADVVEEPQVDPEEERRAAQREREGRWRQDFRDAVKSLRAARSEHAEAKRQYERYAPGPQKDAAGDAMNQAADRLGAAEREYAAAENFPVWDRNH</sequence>